<dbReference type="InterPro" id="IPR009057">
    <property type="entry name" value="Homeodomain-like_sf"/>
</dbReference>
<dbReference type="PROSITE" id="PS50994">
    <property type="entry name" value="INTEGRASE"/>
    <property type="match status" value="1"/>
</dbReference>
<dbReference type="GO" id="GO:0015074">
    <property type="term" value="P:DNA integration"/>
    <property type="evidence" value="ECO:0007669"/>
    <property type="project" value="InterPro"/>
</dbReference>
<dbReference type="EMBL" id="PZJX01000097">
    <property type="protein sequence ID" value="PTE06164.1"/>
    <property type="molecule type" value="Genomic_DNA"/>
</dbReference>
<evidence type="ECO:0000313" key="3">
    <source>
        <dbReference type="Proteomes" id="UP000240259"/>
    </source>
</evidence>
<keyword evidence="3" id="KW-1185">Reference proteome</keyword>
<comment type="caution">
    <text evidence="2">The sequence shown here is derived from an EMBL/GenBank/DDBJ whole genome shotgun (WGS) entry which is preliminary data.</text>
</comment>
<dbReference type="SUPFAM" id="SSF46689">
    <property type="entry name" value="Homeodomain-like"/>
    <property type="match status" value="1"/>
</dbReference>
<organism evidence="2 3">
    <name type="scientific">Mesorhizobium helmanticense</name>
    <dbReference type="NCBI Taxonomy" id="1776423"/>
    <lineage>
        <taxon>Bacteria</taxon>
        <taxon>Pseudomonadati</taxon>
        <taxon>Pseudomonadota</taxon>
        <taxon>Alphaproteobacteria</taxon>
        <taxon>Hyphomicrobiales</taxon>
        <taxon>Phyllobacteriaceae</taxon>
        <taxon>Mesorhizobium</taxon>
    </lineage>
</organism>
<evidence type="ECO:0000259" key="1">
    <source>
        <dbReference type="PROSITE" id="PS50994"/>
    </source>
</evidence>
<dbReference type="Proteomes" id="UP000240259">
    <property type="component" value="Unassembled WGS sequence"/>
</dbReference>
<proteinExistence type="predicted"/>
<protein>
    <submittedName>
        <fullName evidence="2">IS481 family transposase</fullName>
    </submittedName>
</protein>
<gene>
    <name evidence="2" type="ORF">C9427_33380</name>
</gene>
<dbReference type="InterPro" id="IPR001584">
    <property type="entry name" value="Integrase_cat-core"/>
</dbReference>
<dbReference type="OrthoDB" id="9803878at2"/>
<evidence type="ECO:0000313" key="2">
    <source>
        <dbReference type="EMBL" id="PTE06164.1"/>
    </source>
</evidence>
<dbReference type="Pfam" id="PF13565">
    <property type="entry name" value="HTH_32"/>
    <property type="match status" value="1"/>
</dbReference>
<name>A0A2T4IKJ3_9HYPH</name>
<accession>A0A2T4IKJ3</accession>
<sequence length="430" mass="48131">MLAAAAWWPAACGRASVTRSPFIIAFISGGSIAARRPSVGFASTTPHGGNLRSEGTVARAKDKRRSISAVAKERPEKGSMALARERLGILELATMLGNVAEACRRCGIDRTSFYAWRRRFREQGLIGLQDRSPIPRNHPQKTPRQTARRVAALALQHPAYGCNRLQYLLHSEGMRLSAVTVQKLLKERGLGCRRQRWLTLEALATERSLRLTVEQSAFVEANNPSFRERHSETQAPGEVLCANILPVSRLRNEGKIFLCFVVDIYCAYAFAALKVGWHEQALTELMQNVVVPFYGVHELVVREVIASAALQCGDYAPTFATAEIKYHTTRLPLGHLHGFAERFGRIVSGEFFCGRRAAVDRLGMDCMQTELRLWLEKYNAKRCLDGYRNYGTPPAEMMDRWLAVRVPPPPEQPTMLGDLSNGFQNRFRGC</sequence>
<reference evidence="2 3" key="1">
    <citation type="submission" date="2018-03" db="EMBL/GenBank/DDBJ databases">
        <title>Genome sequence of the symbiotic type strain Mesorhizobium helmanticense CSLC115NT isolated from Lotus corniculatus nodules.</title>
        <authorList>
            <person name="Sannazzaro A.I."/>
            <person name="Torres Tejerizo G.A."/>
            <person name="Dip D."/>
            <person name="Caballero M."/>
            <person name="Pistorio M."/>
            <person name="Estrella M.J."/>
        </authorList>
    </citation>
    <scope>NUCLEOTIDE SEQUENCE [LARGE SCALE GENOMIC DNA]</scope>
    <source>
        <strain evidence="2 3">CSLC115N</strain>
    </source>
</reference>
<feature type="domain" description="Integrase catalytic" evidence="1">
    <location>
        <begin position="232"/>
        <end position="402"/>
    </location>
</feature>
<dbReference type="AlphaFoldDB" id="A0A2T4IKJ3"/>